<dbReference type="Pfam" id="PF16095">
    <property type="entry name" value="COR-A"/>
    <property type="match status" value="1"/>
</dbReference>
<comment type="caution">
    <text evidence="4">The sequence shown here is derived from an EMBL/GenBank/DDBJ whole genome shotgun (WGS) entry which is preliminary data.</text>
</comment>
<dbReference type="InterPro" id="IPR032171">
    <property type="entry name" value="COR-A"/>
</dbReference>
<keyword evidence="5" id="KW-1185">Reference proteome</keyword>
<evidence type="ECO:0000256" key="2">
    <source>
        <dbReference type="SAM" id="MobiDB-lite"/>
    </source>
</evidence>
<proteinExistence type="predicted"/>
<dbReference type="InterPro" id="IPR035897">
    <property type="entry name" value="Toll_tir_struct_dom_sf"/>
</dbReference>
<dbReference type="SUPFAM" id="SSF52540">
    <property type="entry name" value="P-loop containing nucleoside triphosphate hydrolases"/>
    <property type="match status" value="1"/>
</dbReference>
<dbReference type="InterPro" id="IPR032675">
    <property type="entry name" value="LRR_dom_sf"/>
</dbReference>
<evidence type="ECO:0000313" key="5">
    <source>
        <dbReference type="Proteomes" id="UP000247555"/>
    </source>
</evidence>
<dbReference type="GO" id="GO:0007165">
    <property type="term" value="P:signal transduction"/>
    <property type="evidence" value="ECO:0007669"/>
    <property type="project" value="InterPro"/>
</dbReference>
<dbReference type="Proteomes" id="UP000247555">
    <property type="component" value="Unassembled WGS sequence"/>
</dbReference>
<evidence type="ECO:0000313" key="4">
    <source>
        <dbReference type="EMBL" id="PXX81924.1"/>
    </source>
</evidence>
<dbReference type="Gene3D" id="3.40.50.10140">
    <property type="entry name" value="Toll/interleukin-1 receptor homology (TIR) domain"/>
    <property type="match status" value="1"/>
</dbReference>
<feature type="region of interest" description="Disordered" evidence="2">
    <location>
        <begin position="705"/>
        <end position="750"/>
    </location>
</feature>
<evidence type="ECO:0000259" key="3">
    <source>
        <dbReference type="PROSITE" id="PS50104"/>
    </source>
</evidence>
<evidence type="ECO:0000256" key="1">
    <source>
        <dbReference type="ARBA" id="ARBA00022737"/>
    </source>
</evidence>
<feature type="compositionally biased region" description="Basic and acidic residues" evidence="2">
    <location>
        <begin position="724"/>
        <end position="736"/>
    </location>
</feature>
<dbReference type="InterPro" id="IPR000157">
    <property type="entry name" value="TIR_dom"/>
</dbReference>
<dbReference type="Pfam" id="PF13676">
    <property type="entry name" value="TIR_2"/>
    <property type="match status" value="1"/>
</dbReference>
<keyword evidence="1" id="KW-0677">Repeat</keyword>
<dbReference type="Gene3D" id="3.40.50.300">
    <property type="entry name" value="P-loop containing nucleotide triphosphate hydrolases"/>
    <property type="match status" value="1"/>
</dbReference>
<dbReference type="SUPFAM" id="SSF52200">
    <property type="entry name" value="Toll/Interleukin receptor TIR domain"/>
    <property type="match status" value="1"/>
</dbReference>
<dbReference type="AlphaFoldDB" id="A0A318KVG8"/>
<dbReference type="SMART" id="SM00255">
    <property type="entry name" value="TIR"/>
    <property type="match status" value="1"/>
</dbReference>
<dbReference type="InterPro" id="IPR001611">
    <property type="entry name" value="Leu-rich_rpt"/>
</dbReference>
<dbReference type="Gene3D" id="3.80.10.10">
    <property type="entry name" value="Ribonuclease Inhibitor"/>
    <property type="match status" value="1"/>
</dbReference>
<protein>
    <submittedName>
        <fullName evidence="4">Internalin A</fullName>
    </submittedName>
</protein>
<dbReference type="PROSITE" id="PS51450">
    <property type="entry name" value="LRR"/>
    <property type="match status" value="1"/>
</dbReference>
<accession>A0A318KVG8</accession>
<dbReference type="PANTHER" id="PTHR47679">
    <property type="entry name" value="PROTEIN TORNADO 1"/>
    <property type="match status" value="1"/>
</dbReference>
<dbReference type="PROSITE" id="PS50104">
    <property type="entry name" value="TIR"/>
    <property type="match status" value="1"/>
</dbReference>
<name>A0A318KVG8_9NEIS</name>
<dbReference type="PANTHER" id="PTHR47679:SF2">
    <property type="entry name" value="C-TERMINAL OF ROC (COR) DOMAIN-CONTAINING PROTEIN"/>
    <property type="match status" value="1"/>
</dbReference>
<feature type="domain" description="TIR" evidence="3">
    <location>
        <begin position="747"/>
        <end position="905"/>
    </location>
</feature>
<dbReference type="SMART" id="SM00175">
    <property type="entry name" value="RAB"/>
    <property type="match status" value="1"/>
</dbReference>
<dbReference type="PRINTS" id="PR00449">
    <property type="entry name" value="RASTRNSFRMNG"/>
</dbReference>
<reference evidence="4 5" key="1">
    <citation type="submission" date="2018-05" db="EMBL/GenBank/DDBJ databases">
        <title>Genomic Encyclopedia of Type Strains, Phase IV (KMG-IV): sequencing the most valuable type-strain genomes for metagenomic binning, comparative biology and taxonomic classification.</title>
        <authorList>
            <person name="Goeker M."/>
        </authorList>
    </citation>
    <scope>NUCLEOTIDE SEQUENCE [LARGE SCALE GENOMIC DNA]</scope>
    <source>
        <strain evidence="4 5">DSM 29661</strain>
    </source>
</reference>
<dbReference type="SUPFAM" id="SSF52058">
    <property type="entry name" value="L domain-like"/>
    <property type="match status" value="1"/>
</dbReference>
<organism evidence="4 5">
    <name type="scientific">Rivihabitans pingtungensis</name>
    <dbReference type="NCBI Taxonomy" id="1054498"/>
    <lineage>
        <taxon>Bacteria</taxon>
        <taxon>Pseudomonadati</taxon>
        <taxon>Pseudomonadota</taxon>
        <taxon>Betaproteobacteria</taxon>
        <taxon>Neisseriales</taxon>
        <taxon>Aquaspirillaceae</taxon>
        <taxon>Rivihabitans</taxon>
    </lineage>
</organism>
<gene>
    <name evidence="4" type="ORF">DFR34_101153</name>
</gene>
<sequence>MSDVSKDWLELEAERRIEEVRASGVEKLDLSGLDIEMVPASVAGLEQVNWFQFLPHRRVVDVTALKQLPALQKVNLWLCNELCDLSPLTTLANLQHLGLYDCQANLSPLASLATLQHLKLFRCHSLTNISLLTSFKNLKLLDLSWNYKLTDLSPLASQANLRQLVLDGCNNLSDLAPILKLPKLKALYLIDAIPLSCQPGSSILEGAKELEMLSCNSLLIAPNELASQPEFFNPDNCLPRLKAWRADLDQGQADNHRIKLFVLGNGSAGKTQICRRLNDQAFDPNIPSTHGIDLGKITLISANEDKPEIVAHVWDFGGQDIYHGTHALFMDERALFVIVWNPELETAQPYAEHGVAMRHRPLAYWLAMVRDVAGESAAVVVVQSKCDRQQDSVLPPLPAEHGLRYLRYTACSAKNQSGMSSLLTSIQDQAQLLLERYGQVLLPASWVAVGDTLRARCSKGARTLPRAEFETLCRVHHASAPPEVVLHYLHGSGEVFYRPGLFGDQLILDQQWALDGVYAVLNRQRSLPLLRRQGRVFDQEILDELVWRGKYSSNEQALFISLMEQCGACFPVNQDWDHPKKTHYLAPDLLPERSETQEKIDDKWRRVEAHLEVWLNYRFLHDGVMKALLCAIGRRAGVHAVYWRYGVCFFDQRMQATFLLEAQPDIDPQQPGAGRLVWQAHVAQENKMAEVQGWLEDLLSTVERNTQGQRPEVSWQRSRAHTPAQDRKASHHDDPVQRLQPGSPPDAKPTVYVSYGWGEANTELLAQLETAFTQHGCQLIYDKRKMRTGDWISAFMREIGQSRHVLVLLDDKYLRSPYCMRELLYLYQSSLGDKAEFCRRIVPCLPESLPLSPVKHRLPYLRHWKEEAESHQDLLDEFSLAELSPETRDEVLLVKDFCHRTDEMLAWIADTLMPRGAQALSADNFAAIFTALQNQGFPLPAATGPGQ</sequence>
<dbReference type="Pfam" id="PF08477">
    <property type="entry name" value="Roc"/>
    <property type="match status" value="1"/>
</dbReference>
<dbReference type="EMBL" id="QJKI01000001">
    <property type="protein sequence ID" value="PXX81924.1"/>
    <property type="molecule type" value="Genomic_DNA"/>
</dbReference>
<dbReference type="InterPro" id="IPR027417">
    <property type="entry name" value="P-loop_NTPase"/>
</dbReference>